<protein>
    <recommendedName>
        <fullName evidence="3">FAD-binding FR-type domain-containing protein</fullName>
    </recommendedName>
</protein>
<keyword evidence="2" id="KW-0520">NAD</keyword>
<dbReference type="PANTHER" id="PTHR46505:SF1">
    <property type="entry name" value="OXIDOREDUCTASE NAD-BINDING DOMAIN-CONTAINING PROTEIN 1"/>
    <property type="match status" value="1"/>
</dbReference>
<feature type="domain" description="FAD-binding FR-type" evidence="3">
    <location>
        <begin position="58"/>
        <end position="216"/>
    </location>
</feature>
<dbReference type="Proteomes" id="UP000249789">
    <property type="component" value="Unassembled WGS sequence"/>
</dbReference>
<dbReference type="InterPro" id="IPR017927">
    <property type="entry name" value="FAD-bd_FR_type"/>
</dbReference>
<gene>
    <name evidence="4" type="ORF">BO72DRAFT_450950</name>
</gene>
<dbReference type="GeneID" id="63862707"/>
<dbReference type="PROSITE" id="PS51384">
    <property type="entry name" value="FAD_FR"/>
    <property type="match status" value="1"/>
</dbReference>
<dbReference type="AlphaFoldDB" id="A0A8G1VV89"/>
<evidence type="ECO:0000313" key="5">
    <source>
        <dbReference type="Proteomes" id="UP000249789"/>
    </source>
</evidence>
<dbReference type="GO" id="GO:0005739">
    <property type="term" value="C:mitochondrion"/>
    <property type="evidence" value="ECO:0007669"/>
    <property type="project" value="TreeGrafter"/>
</dbReference>
<organism evidence="4 5">
    <name type="scientific">Aspergillus fijiensis CBS 313.89</name>
    <dbReference type="NCBI Taxonomy" id="1448319"/>
    <lineage>
        <taxon>Eukaryota</taxon>
        <taxon>Fungi</taxon>
        <taxon>Dikarya</taxon>
        <taxon>Ascomycota</taxon>
        <taxon>Pezizomycotina</taxon>
        <taxon>Eurotiomycetes</taxon>
        <taxon>Eurotiomycetidae</taxon>
        <taxon>Eurotiales</taxon>
        <taxon>Aspergillaceae</taxon>
        <taxon>Aspergillus</taxon>
    </lineage>
</organism>
<dbReference type="InterPro" id="IPR013121">
    <property type="entry name" value="Fe_red_NAD-bd_6"/>
</dbReference>
<keyword evidence="1" id="KW-0560">Oxidoreductase</keyword>
<keyword evidence="5" id="KW-1185">Reference proteome</keyword>
<name>A0A8G1VV89_9EURO</name>
<accession>A0A8G1VV89</accession>
<dbReference type="InterPro" id="IPR052128">
    <property type="entry name" value="Oxidoreductase_NAD-binding"/>
</dbReference>
<dbReference type="RefSeq" id="XP_040798245.1">
    <property type="nucleotide sequence ID" value="XM_040945374.1"/>
</dbReference>
<evidence type="ECO:0000256" key="2">
    <source>
        <dbReference type="ARBA" id="ARBA00023027"/>
    </source>
</evidence>
<dbReference type="VEuPathDB" id="FungiDB:BO72DRAFT_450950"/>
<dbReference type="OrthoDB" id="436496at2759"/>
<dbReference type="PANTHER" id="PTHR46505">
    <property type="entry name" value="OXIDOREDUCTASE NAD-BINDING DOMAIN-CONTAINING PROTEIN 1"/>
    <property type="match status" value="1"/>
</dbReference>
<proteinExistence type="predicted"/>
<dbReference type="GO" id="GO:0016491">
    <property type="term" value="F:oxidoreductase activity"/>
    <property type="evidence" value="ECO:0007669"/>
    <property type="project" value="UniProtKB-KW"/>
</dbReference>
<evidence type="ECO:0000256" key="1">
    <source>
        <dbReference type="ARBA" id="ARBA00023002"/>
    </source>
</evidence>
<dbReference type="InterPro" id="IPR039261">
    <property type="entry name" value="FNR_nucleotide-bd"/>
</dbReference>
<evidence type="ECO:0000259" key="3">
    <source>
        <dbReference type="PROSITE" id="PS51384"/>
    </source>
</evidence>
<evidence type="ECO:0000313" key="4">
    <source>
        <dbReference type="EMBL" id="RAK74235.1"/>
    </source>
</evidence>
<dbReference type="Pfam" id="PF08030">
    <property type="entry name" value="NAD_binding_6"/>
    <property type="match status" value="1"/>
</dbReference>
<dbReference type="Gene3D" id="3.40.50.80">
    <property type="entry name" value="Nucleotide-binding domain of ferredoxin-NADP reductase (FNR) module"/>
    <property type="match status" value="1"/>
</dbReference>
<sequence>MRRHTVLRGLSRHLQQSRGLFKRPQSATTLQRYQMSAATSGKGTLPHQMRTAAEPRQNRLYNVRLSHIEQVNPCVRLLQLTIPREVQSPEENTQESDQESHPQPLTFLPGQWLDVHIPSISNAGGFSITSTPADAQVLPSLAEAASVEAIANDEAGLPPLNPEGRSPYVELAVRHAPSNPASAWLWKPTEEILGSELSIRVGGSFVWPPSGVRLTEIRNVVFIAGGVGINPLISMLSHLNNDDEATTTLLHPSFNIHFLYSTKLPQPETTTKTTATATVTATTTQSPKSLLDQILFLSRLRHIVNIQSQLRRLRITLHLFITNLDEEKRKESSPLFGHSFDDDNDLRIYGRRINAEDLRAAAASGDDGTIEPGKTVAYVCGPPGMTDDIVGRLEGLLGGRERVFYEKWW</sequence>
<dbReference type="CDD" id="cd00322">
    <property type="entry name" value="FNR_like"/>
    <property type="match status" value="1"/>
</dbReference>
<reference evidence="4 5" key="1">
    <citation type="submission" date="2018-02" db="EMBL/GenBank/DDBJ databases">
        <title>The genomes of Aspergillus section Nigri reveals drivers in fungal speciation.</title>
        <authorList>
            <consortium name="DOE Joint Genome Institute"/>
            <person name="Vesth T.C."/>
            <person name="Nybo J."/>
            <person name="Theobald S."/>
            <person name="Brandl J."/>
            <person name="Frisvad J.C."/>
            <person name="Nielsen K.F."/>
            <person name="Lyhne E.K."/>
            <person name="Kogle M.E."/>
            <person name="Kuo A."/>
            <person name="Riley R."/>
            <person name="Clum A."/>
            <person name="Nolan M."/>
            <person name="Lipzen A."/>
            <person name="Salamov A."/>
            <person name="Henrissat B."/>
            <person name="Wiebenga A."/>
            <person name="De vries R.P."/>
            <person name="Grigoriev I.V."/>
            <person name="Mortensen U.H."/>
            <person name="Andersen M.R."/>
            <person name="Baker S.E."/>
        </authorList>
    </citation>
    <scope>NUCLEOTIDE SEQUENCE [LARGE SCALE GENOMIC DNA]</scope>
    <source>
        <strain evidence="4 5">CBS 313.89</strain>
    </source>
</reference>
<dbReference type="EMBL" id="KZ824671">
    <property type="protein sequence ID" value="RAK74235.1"/>
    <property type="molecule type" value="Genomic_DNA"/>
</dbReference>
<dbReference type="SUPFAM" id="SSF52343">
    <property type="entry name" value="Ferredoxin reductase-like, C-terminal NADP-linked domain"/>
    <property type="match status" value="1"/>
</dbReference>